<dbReference type="GO" id="GO:0005829">
    <property type="term" value="C:cytosol"/>
    <property type="evidence" value="ECO:0007669"/>
    <property type="project" value="TreeGrafter"/>
</dbReference>
<proteinExistence type="inferred from homology"/>
<dbReference type="InterPro" id="IPR014721">
    <property type="entry name" value="Ribsml_uS5_D2-typ_fold_subgr"/>
</dbReference>
<dbReference type="Gene3D" id="3.30.70.3170">
    <property type="match status" value="1"/>
</dbReference>
<dbReference type="SUPFAM" id="SSF55060">
    <property type="entry name" value="GHMP Kinase, C-terminal domain"/>
    <property type="match status" value="1"/>
</dbReference>
<dbReference type="PRINTS" id="PR00473">
    <property type="entry name" value="GALCTOKINASE"/>
</dbReference>
<dbReference type="Gene3D" id="3.30.230.10">
    <property type="match status" value="1"/>
</dbReference>
<reference evidence="10 11" key="1">
    <citation type="submission" date="2019-06" db="EMBL/GenBank/DDBJ databases">
        <title>A chromosomal-level reference genome of Carpinus fangiana (Coryloideae, Betulaceae).</title>
        <authorList>
            <person name="Yang X."/>
            <person name="Wang Z."/>
            <person name="Zhang L."/>
            <person name="Hao G."/>
            <person name="Liu J."/>
            <person name="Yang Y."/>
        </authorList>
    </citation>
    <scope>NUCLEOTIDE SEQUENCE [LARGE SCALE GENOMIC DNA]</scope>
    <source>
        <strain evidence="10">Cfa_2016G</strain>
        <tissue evidence="10">Leaf</tissue>
    </source>
</reference>
<keyword evidence="6" id="KW-0299">Galactose metabolism</keyword>
<dbReference type="InterPro" id="IPR013750">
    <property type="entry name" value="GHMP_kinase_C_dom"/>
</dbReference>
<dbReference type="PANTHER" id="PTHR10457:SF7">
    <property type="entry name" value="GALACTOKINASE-RELATED"/>
    <property type="match status" value="1"/>
</dbReference>
<dbReference type="InterPro" id="IPR000705">
    <property type="entry name" value="Galactokinase"/>
</dbReference>
<dbReference type="FunFam" id="3.30.70.3170:FF:000002">
    <property type="entry name" value="Galactokinase"/>
    <property type="match status" value="1"/>
</dbReference>
<dbReference type="AlphaFoldDB" id="A0A5N6KRJ5"/>
<accession>A0A5N6KRJ5</accession>
<dbReference type="NCBIfam" id="TIGR00131">
    <property type="entry name" value="gal_kin"/>
    <property type="match status" value="1"/>
</dbReference>
<keyword evidence="7" id="KW-0119">Carbohydrate metabolism</keyword>
<dbReference type="Proteomes" id="UP000327013">
    <property type="component" value="Unassembled WGS sequence"/>
</dbReference>
<evidence type="ECO:0000256" key="6">
    <source>
        <dbReference type="ARBA" id="ARBA00023144"/>
    </source>
</evidence>
<keyword evidence="11" id="KW-1185">Reference proteome</keyword>
<dbReference type="PRINTS" id="PR00959">
    <property type="entry name" value="MEVGALKINASE"/>
</dbReference>
<evidence type="ECO:0000259" key="9">
    <source>
        <dbReference type="Pfam" id="PF08544"/>
    </source>
</evidence>
<feature type="domain" description="GHMP kinase C-terminal" evidence="9">
    <location>
        <begin position="354"/>
        <end position="425"/>
    </location>
</feature>
<dbReference type="Pfam" id="PF00288">
    <property type="entry name" value="GHMP_kinases_N"/>
    <property type="match status" value="1"/>
</dbReference>
<dbReference type="Gene3D" id="1.20.1440.340">
    <property type="match status" value="1"/>
</dbReference>
<dbReference type="InterPro" id="IPR036554">
    <property type="entry name" value="GHMP_kinase_C_sf"/>
</dbReference>
<dbReference type="InterPro" id="IPR006203">
    <property type="entry name" value="GHMP_knse_ATP-bd_CS"/>
</dbReference>
<evidence type="ECO:0008006" key="12">
    <source>
        <dbReference type="Google" id="ProtNLM"/>
    </source>
</evidence>
<dbReference type="GO" id="GO:0006012">
    <property type="term" value="P:galactose metabolic process"/>
    <property type="evidence" value="ECO:0007669"/>
    <property type="project" value="UniProtKB-KW"/>
</dbReference>
<dbReference type="EMBL" id="VIBQ01000010">
    <property type="protein sequence ID" value="KAB8339083.1"/>
    <property type="molecule type" value="Genomic_DNA"/>
</dbReference>
<evidence type="ECO:0000256" key="2">
    <source>
        <dbReference type="ARBA" id="ARBA00022679"/>
    </source>
</evidence>
<dbReference type="InterPro" id="IPR020568">
    <property type="entry name" value="Ribosomal_Su5_D2-typ_SF"/>
</dbReference>
<dbReference type="GO" id="GO:0004335">
    <property type="term" value="F:galactokinase activity"/>
    <property type="evidence" value="ECO:0007669"/>
    <property type="project" value="InterPro"/>
</dbReference>
<dbReference type="Pfam" id="PF08544">
    <property type="entry name" value="GHMP_kinases_C"/>
    <property type="match status" value="1"/>
</dbReference>
<sequence>MAITADVLQAVSISTPPTGTPAKIRIANVNSKKFPNREFEVPLEGDIPIDASELEWSNYFRAGLKGASGVLRQKRGQDFRHVSMDILVDGTVPAGGGLSSSAAFVCASALAVMKANGEENIDKKELVECAIVSERSVGVNSGGLDQSASVFALKDSGMLITFKPTLSATNVAFPTTKTPGRSLVFLIAQSLVAADKHVTAPVCYNLRVVECTLAALVLAKIFNLSKPLPEDGGPLGLSLRGFHDTYFEDKENITDNTEVDGATFKLQLEKLVQLTHDYLIQEEGYTREDIAQLLGLSVDEINARFTTKVPVRAERFKLRQRALHVFSEALRVQEFMEALRQCESGAVDADATIDALAAIVNATQESCREQYECSCPELDELCEIALRHGGFGSRLTGAGWGGCSVHLVPEDKVDAVKVAWEKEYYGKRHPDMTREELEQAIVVTKPGRGSIVYTVGSKAEAHLAALDAGHEAHLLEALGVLVTHAPDLRDELVARLDGAGEARLELAQVLRLAAADLLEHGVGRGVPAVQAVHDGAAEAHLRAGLGRRVQRVVVAVQAVQVRRLGGSLRRGDGVGLAVGGRVVGGRLVALGPAPAALAGVEAGADGGGVDGA</sequence>
<dbReference type="GO" id="GO:0005524">
    <property type="term" value="F:ATP binding"/>
    <property type="evidence" value="ECO:0007669"/>
    <property type="project" value="UniProtKB-KW"/>
</dbReference>
<comment type="similarity">
    <text evidence="1">Belongs to the GHMP kinase family. GalK subfamily.</text>
</comment>
<dbReference type="PROSITE" id="PS00627">
    <property type="entry name" value="GHMP_KINASES_ATP"/>
    <property type="match status" value="1"/>
</dbReference>
<keyword evidence="5" id="KW-0067">ATP-binding</keyword>
<name>A0A5N6KRJ5_9ROSI</name>
<dbReference type="OrthoDB" id="187738at2759"/>
<protein>
    <recommendedName>
        <fullName evidence="12">Galactokinase</fullName>
    </recommendedName>
</protein>
<dbReference type="FunFam" id="1.20.1440.340:FF:000003">
    <property type="entry name" value="GAL1p Galactokinase"/>
    <property type="match status" value="1"/>
</dbReference>
<evidence type="ECO:0000256" key="5">
    <source>
        <dbReference type="ARBA" id="ARBA00022840"/>
    </source>
</evidence>
<keyword evidence="3" id="KW-0547">Nucleotide-binding</keyword>
<evidence type="ECO:0000259" key="8">
    <source>
        <dbReference type="Pfam" id="PF00288"/>
    </source>
</evidence>
<keyword evidence="2" id="KW-0808">Transferase</keyword>
<evidence type="ECO:0000313" key="10">
    <source>
        <dbReference type="EMBL" id="KAB8339083.1"/>
    </source>
</evidence>
<evidence type="ECO:0000256" key="7">
    <source>
        <dbReference type="ARBA" id="ARBA00023277"/>
    </source>
</evidence>
<dbReference type="InterPro" id="IPR006204">
    <property type="entry name" value="GHMP_kinase_N_dom"/>
</dbReference>
<dbReference type="PANTHER" id="PTHR10457">
    <property type="entry name" value="MEVALONATE KINASE/GALACTOKINASE"/>
    <property type="match status" value="1"/>
</dbReference>
<keyword evidence="4" id="KW-0418">Kinase</keyword>
<comment type="caution">
    <text evidence="10">The sequence shown here is derived from an EMBL/GenBank/DDBJ whole genome shotgun (WGS) entry which is preliminary data.</text>
</comment>
<organism evidence="10 11">
    <name type="scientific">Carpinus fangiana</name>
    <dbReference type="NCBI Taxonomy" id="176857"/>
    <lineage>
        <taxon>Eukaryota</taxon>
        <taxon>Viridiplantae</taxon>
        <taxon>Streptophyta</taxon>
        <taxon>Embryophyta</taxon>
        <taxon>Tracheophyta</taxon>
        <taxon>Spermatophyta</taxon>
        <taxon>Magnoliopsida</taxon>
        <taxon>eudicotyledons</taxon>
        <taxon>Gunneridae</taxon>
        <taxon>Pentapetalae</taxon>
        <taxon>rosids</taxon>
        <taxon>fabids</taxon>
        <taxon>Fagales</taxon>
        <taxon>Betulaceae</taxon>
        <taxon>Carpinus</taxon>
    </lineage>
</organism>
<evidence type="ECO:0000256" key="3">
    <source>
        <dbReference type="ARBA" id="ARBA00022741"/>
    </source>
</evidence>
<feature type="domain" description="GHMP kinase N-terminal" evidence="8">
    <location>
        <begin position="67"/>
        <end position="151"/>
    </location>
</feature>
<evidence type="ECO:0000256" key="4">
    <source>
        <dbReference type="ARBA" id="ARBA00022777"/>
    </source>
</evidence>
<evidence type="ECO:0000313" key="11">
    <source>
        <dbReference type="Proteomes" id="UP000327013"/>
    </source>
</evidence>
<dbReference type="SUPFAM" id="SSF54211">
    <property type="entry name" value="Ribosomal protein S5 domain 2-like"/>
    <property type="match status" value="1"/>
</dbReference>
<gene>
    <name evidence="10" type="ORF">FH972_022019</name>
</gene>
<evidence type="ECO:0000256" key="1">
    <source>
        <dbReference type="ARBA" id="ARBA00006566"/>
    </source>
</evidence>